<dbReference type="EMBL" id="AP012046">
    <property type="protein sequence ID" value="BAK95171.1"/>
    <property type="molecule type" value="Genomic_DNA"/>
</dbReference>
<dbReference type="InterPro" id="IPR009061">
    <property type="entry name" value="DNA-bd_dom_put_sf"/>
</dbReference>
<evidence type="ECO:0000313" key="1">
    <source>
        <dbReference type="EMBL" id="BAK95171.1"/>
    </source>
</evidence>
<proteinExistence type="predicted"/>
<evidence type="ECO:0000313" key="2">
    <source>
        <dbReference type="Proteomes" id="UP000002663"/>
    </source>
</evidence>
<name>A0AAN1SIB9_TETHN</name>
<protein>
    <recommendedName>
        <fullName evidence="3">DNA-binding protein</fullName>
    </recommendedName>
</protein>
<reference evidence="1 2" key="1">
    <citation type="submission" date="2011-01" db="EMBL/GenBank/DDBJ databases">
        <title>Whole genome sequence of Tetragenococcus halophilus NBRC 12172.</title>
        <authorList>
            <person name="Nakazawa H."/>
            <person name="Omata S."/>
            <person name="Koga C."/>
            <person name="Watanabe Y."/>
            <person name="Katano Y."/>
            <person name="Ito N."/>
            <person name="Tsukatani N."/>
            <person name="Ankai A."/>
            <person name="Oguchi A."/>
            <person name="Fukui S."/>
            <person name="Yashiro I."/>
            <person name="Kamata S."/>
            <person name="Hashimoto Y."/>
            <person name="Yamazaki J."/>
            <person name="Taguchi H."/>
            <person name="Tanaka A."/>
            <person name="Koyama T."/>
            <person name="Ichige A."/>
            <person name="Hanya Y."/>
            <person name="Tanikawa S."/>
            <person name="Yamazaki S."/>
            <person name="Fujita N."/>
        </authorList>
    </citation>
    <scope>NUCLEOTIDE SEQUENCE [LARGE SCALE GENOMIC DNA]</scope>
    <source>
        <strain evidence="2">DSM 20338 / JCM 20259 / NCIMB 9735 / NBRC 12172</strain>
    </source>
</reference>
<dbReference type="SUPFAM" id="SSF46955">
    <property type="entry name" value="Putative DNA-binding domain"/>
    <property type="match status" value="1"/>
</dbReference>
<dbReference type="RefSeq" id="WP_014125213.1">
    <property type="nucleotide sequence ID" value="NC_016052.1"/>
</dbReference>
<dbReference type="Proteomes" id="UP000002663">
    <property type="component" value="Chromosome"/>
</dbReference>
<accession>A0AAN1SIB9</accession>
<dbReference type="KEGG" id="thl:TEH_18440"/>
<gene>
    <name evidence="1" type="ordered locus">TEH_18440</name>
</gene>
<evidence type="ECO:0008006" key="3">
    <source>
        <dbReference type="Google" id="ProtNLM"/>
    </source>
</evidence>
<dbReference type="InterPro" id="IPR036388">
    <property type="entry name" value="WH-like_DNA-bd_sf"/>
</dbReference>
<sequence>MPTFEELIDERVGEKVNELIPAITESIRTKLSQEKEFKEINQTLFTQKEMAKKQGVSVTTFVKWRKMGLQSESSPTGKLLFDLNNVNKWRKENDPRKAK</sequence>
<dbReference type="AlphaFoldDB" id="A0AAN1SIB9"/>
<dbReference type="Gene3D" id="1.10.10.10">
    <property type="entry name" value="Winged helix-like DNA-binding domain superfamily/Winged helix DNA-binding domain"/>
    <property type="match status" value="1"/>
</dbReference>
<organism evidence="1 2">
    <name type="scientific">Tetragenococcus halophilus (strain DSM 20338 / JCM 20259 / NCIMB 9735 / NBRC 12172)</name>
    <name type="common">Pediococcus halophilus</name>
    <dbReference type="NCBI Taxonomy" id="945021"/>
    <lineage>
        <taxon>Bacteria</taxon>
        <taxon>Bacillati</taxon>
        <taxon>Bacillota</taxon>
        <taxon>Bacilli</taxon>
        <taxon>Lactobacillales</taxon>
        <taxon>Enterococcaceae</taxon>
        <taxon>Tetragenococcus</taxon>
    </lineage>
</organism>